<proteinExistence type="predicted"/>
<dbReference type="AlphaFoldDB" id="D0LJM7"/>
<evidence type="ECO:0000313" key="3">
    <source>
        <dbReference type="Proteomes" id="UP000001880"/>
    </source>
</evidence>
<dbReference type="Proteomes" id="UP000001880">
    <property type="component" value="Chromosome"/>
</dbReference>
<dbReference type="InterPro" id="IPR012675">
    <property type="entry name" value="Beta-grasp_dom_sf"/>
</dbReference>
<dbReference type="eggNOG" id="COG2104">
    <property type="taxonomic scope" value="Bacteria"/>
</dbReference>
<dbReference type="Gene3D" id="3.10.20.30">
    <property type="match status" value="1"/>
</dbReference>
<organism evidence="2 3">
    <name type="scientific">Haliangium ochraceum (strain DSM 14365 / JCM 11303 / SMP-2)</name>
    <dbReference type="NCBI Taxonomy" id="502025"/>
    <lineage>
        <taxon>Bacteria</taxon>
        <taxon>Pseudomonadati</taxon>
        <taxon>Myxococcota</taxon>
        <taxon>Polyangia</taxon>
        <taxon>Haliangiales</taxon>
        <taxon>Kofleriaceae</taxon>
        <taxon>Haliangium</taxon>
    </lineage>
</organism>
<reference evidence="2 3" key="1">
    <citation type="journal article" date="2010" name="Stand. Genomic Sci.">
        <title>Complete genome sequence of Haliangium ochraceum type strain (SMP-2).</title>
        <authorList>
            <consortium name="US DOE Joint Genome Institute (JGI-PGF)"/>
            <person name="Ivanova N."/>
            <person name="Daum C."/>
            <person name="Lang E."/>
            <person name="Abt B."/>
            <person name="Kopitz M."/>
            <person name="Saunders E."/>
            <person name="Lapidus A."/>
            <person name="Lucas S."/>
            <person name="Glavina Del Rio T."/>
            <person name="Nolan M."/>
            <person name="Tice H."/>
            <person name="Copeland A."/>
            <person name="Cheng J.F."/>
            <person name="Chen F."/>
            <person name="Bruce D."/>
            <person name="Goodwin L."/>
            <person name="Pitluck S."/>
            <person name="Mavromatis K."/>
            <person name="Pati A."/>
            <person name="Mikhailova N."/>
            <person name="Chen A."/>
            <person name="Palaniappan K."/>
            <person name="Land M."/>
            <person name="Hauser L."/>
            <person name="Chang Y.J."/>
            <person name="Jeffries C.D."/>
            <person name="Detter J.C."/>
            <person name="Brettin T."/>
            <person name="Rohde M."/>
            <person name="Goker M."/>
            <person name="Bristow J."/>
            <person name="Markowitz V."/>
            <person name="Eisen J.A."/>
            <person name="Hugenholtz P."/>
            <person name="Kyrpides N.C."/>
            <person name="Klenk H.P."/>
        </authorList>
    </citation>
    <scope>NUCLEOTIDE SEQUENCE [LARGE SCALE GENOMIC DNA]</scope>
    <source>
        <strain evidence="3">DSM 14365 / CIP 107738 / JCM 11303 / AJ 13395 / SMP-2</strain>
    </source>
</reference>
<dbReference type="PANTHER" id="PTHR34472">
    <property type="entry name" value="SULFUR CARRIER PROTEIN THIS"/>
    <property type="match status" value="1"/>
</dbReference>
<dbReference type="SUPFAM" id="SSF54285">
    <property type="entry name" value="MoaD/ThiS"/>
    <property type="match status" value="1"/>
</dbReference>
<sequence>MSESSSRSPESERRGEGAATAASALAVTINGERRVVDSGTTVTELLVQLGLGDRRVAVERNREVVPRAEHASTTLSDGDTLEVVGFVGGG</sequence>
<dbReference type="CDD" id="cd00565">
    <property type="entry name" value="Ubl_ThiS"/>
    <property type="match status" value="1"/>
</dbReference>
<keyword evidence="3" id="KW-1185">Reference proteome</keyword>
<protein>
    <submittedName>
        <fullName evidence="2">Thiamine biosynthesis protein ThiS</fullName>
    </submittedName>
</protein>
<dbReference type="PANTHER" id="PTHR34472:SF1">
    <property type="entry name" value="SULFUR CARRIER PROTEIN THIS"/>
    <property type="match status" value="1"/>
</dbReference>
<dbReference type="NCBIfam" id="TIGR01683">
    <property type="entry name" value="thiS"/>
    <property type="match status" value="1"/>
</dbReference>
<name>D0LJM7_HALO1</name>
<dbReference type="HOGENOM" id="CLU_174611_3_0_7"/>
<feature type="region of interest" description="Disordered" evidence="1">
    <location>
        <begin position="1"/>
        <end position="22"/>
    </location>
</feature>
<gene>
    <name evidence="2" type="ordered locus">Hoch_4103</name>
</gene>
<dbReference type="KEGG" id="hoh:Hoch_4103"/>
<dbReference type="InterPro" id="IPR010035">
    <property type="entry name" value="Thi_S"/>
</dbReference>
<dbReference type="EMBL" id="CP001804">
    <property type="protein sequence ID" value="ACY16601.1"/>
    <property type="molecule type" value="Genomic_DNA"/>
</dbReference>
<evidence type="ECO:0000313" key="2">
    <source>
        <dbReference type="EMBL" id="ACY16601.1"/>
    </source>
</evidence>
<dbReference type="STRING" id="502025.Hoch_4103"/>
<dbReference type="InterPro" id="IPR016155">
    <property type="entry name" value="Mopterin_synth/thiamin_S_b"/>
</dbReference>
<accession>D0LJM7</accession>
<dbReference type="Pfam" id="PF02597">
    <property type="entry name" value="ThiS"/>
    <property type="match status" value="1"/>
</dbReference>
<dbReference type="InterPro" id="IPR003749">
    <property type="entry name" value="ThiS/MoaD-like"/>
</dbReference>
<evidence type="ECO:0000256" key="1">
    <source>
        <dbReference type="SAM" id="MobiDB-lite"/>
    </source>
</evidence>